<evidence type="ECO:0000313" key="2">
    <source>
        <dbReference type="Proteomes" id="UP000244081"/>
    </source>
</evidence>
<dbReference type="AlphaFoldDB" id="A0A2T5VCP8"/>
<organism evidence="1 2">
    <name type="scientific">Breoghania corrubedonensis</name>
    <dbReference type="NCBI Taxonomy" id="665038"/>
    <lineage>
        <taxon>Bacteria</taxon>
        <taxon>Pseudomonadati</taxon>
        <taxon>Pseudomonadota</taxon>
        <taxon>Alphaproteobacteria</taxon>
        <taxon>Hyphomicrobiales</taxon>
        <taxon>Stappiaceae</taxon>
        <taxon>Breoghania</taxon>
    </lineage>
</organism>
<name>A0A2T5VCP8_9HYPH</name>
<comment type="caution">
    <text evidence="1">The sequence shown here is derived from an EMBL/GenBank/DDBJ whole genome shotgun (WGS) entry which is preliminary data.</text>
</comment>
<protein>
    <submittedName>
        <fullName evidence="1">Uncharacterized protein</fullName>
    </submittedName>
</protein>
<sequence>MRLDVANNTVRPREGLFIAVNTKARTYARHVRRTAASGAPSC</sequence>
<dbReference type="EMBL" id="QAYG01000002">
    <property type="protein sequence ID" value="PTW61528.1"/>
    <property type="molecule type" value="Genomic_DNA"/>
</dbReference>
<accession>A0A2T5VCP8</accession>
<reference evidence="1 2" key="1">
    <citation type="submission" date="2018-04" db="EMBL/GenBank/DDBJ databases">
        <title>Genomic Encyclopedia of Archaeal and Bacterial Type Strains, Phase II (KMG-II): from individual species to whole genera.</title>
        <authorList>
            <person name="Goeker M."/>
        </authorList>
    </citation>
    <scope>NUCLEOTIDE SEQUENCE [LARGE SCALE GENOMIC DNA]</scope>
    <source>
        <strain evidence="1 2">DSM 23382</strain>
    </source>
</reference>
<dbReference type="Proteomes" id="UP000244081">
    <property type="component" value="Unassembled WGS sequence"/>
</dbReference>
<proteinExistence type="predicted"/>
<evidence type="ECO:0000313" key="1">
    <source>
        <dbReference type="EMBL" id="PTW61528.1"/>
    </source>
</evidence>
<keyword evidence="2" id="KW-1185">Reference proteome</keyword>
<gene>
    <name evidence="1" type="ORF">C8N35_102239</name>
</gene>